<reference evidence="14" key="1">
    <citation type="submission" date="2021-03" db="EMBL/GenBank/DDBJ databases">
        <title>Chromosome level genome of the anhydrobiotic midge Polypedilum vanderplanki.</title>
        <authorList>
            <person name="Yoshida Y."/>
            <person name="Kikawada T."/>
            <person name="Gusev O."/>
        </authorList>
    </citation>
    <scope>NUCLEOTIDE SEQUENCE</scope>
    <source>
        <strain evidence="14">NIAS01</strain>
        <tissue evidence="14">Whole body or cell culture</tissue>
    </source>
</reference>
<feature type="binding site" evidence="11">
    <location>
        <position position="92"/>
    </location>
    <ligand>
        <name>S-adenosyl-L-methionine</name>
        <dbReference type="ChEBI" id="CHEBI:59789"/>
    </ligand>
</feature>
<evidence type="ECO:0000256" key="6">
    <source>
        <dbReference type="ARBA" id="ARBA00022884"/>
    </source>
</evidence>
<evidence type="ECO:0000256" key="3">
    <source>
        <dbReference type="ARBA" id="ARBA00022603"/>
    </source>
</evidence>
<gene>
    <name evidence="14" type="ORF">PVAND_006661</name>
</gene>
<dbReference type="SMART" id="SM00650">
    <property type="entry name" value="rADc"/>
    <property type="match status" value="1"/>
</dbReference>
<evidence type="ECO:0000256" key="8">
    <source>
        <dbReference type="ARBA" id="ARBA00023015"/>
    </source>
</evidence>
<dbReference type="AlphaFoldDB" id="A0A9J6C5J7"/>
<dbReference type="PROSITE" id="PS51689">
    <property type="entry name" value="SAM_RNA_A_N6_MT"/>
    <property type="match status" value="1"/>
</dbReference>
<dbReference type="EMBL" id="JADBJN010000002">
    <property type="protein sequence ID" value="KAG5676854.1"/>
    <property type="molecule type" value="Genomic_DNA"/>
</dbReference>
<dbReference type="GO" id="GO:0000179">
    <property type="term" value="F:rRNA (adenine-N6,N6-)-dimethyltransferase activity"/>
    <property type="evidence" value="ECO:0007669"/>
    <property type="project" value="UniProtKB-UniRule"/>
</dbReference>
<evidence type="ECO:0000256" key="1">
    <source>
        <dbReference type="ARBA" id="ARBA00004173"/>
    </source>
</evidence>
<dbReference type="Gene3D" id="1.10.8.100">
    <property type="entry name" value="Ribosomal RNA adenine dimethylase-like, domain 2"/>
    <property type="match status" value="1"/>
</dbReference>
<evidence type="ECO:0000256" key="5">
    <source>
        <dbReference type="ARBA" id="ARBA00022691"/>
    </source>
</evidence>
<protein>
    <recommendedName>
        <fullName evidence="12">rRNA adenine N(6)-methyltransferase</fullName>
        <ecNumber evidence="12">2.1.1.-</ecNumber>
    </recommendedName>
</protein>
<dbReference type="Gene3D" id="3.40.50.150">
    <property type="entry name" value="Vaccinia Virus protein VP39"/>
    <property type="match status" value="1"/>
</dbReference>
<dbReference type="PROSITE" id="PS01131">
    <property type="entry name" value="RRNA_A_DIMETH"/>
    <property type="match status" value="1"/>
</dbReference>
<keyword evidence="4 11" id="KW-0808">Transferase</keyword>
<dbReference type="GO" id="GO:0034246">
    <property type="term" value="F:mitochondrial transcription factor activity"/>
    <property type="evidence" value="ECO:0007669"/>
    <property type="project" value="TreeGrafter"/>
</dbReference>
<dbReference type="InterPro" id="IPR011530">
    <property type="entry name" value="rRNA_adenine_dimethylase"/>
</dbReference>
<feature type="binding site" evidence="11">
    <location>
        <position position="120"/>
    </location>
    <ligand>
        <name>S-adenosyl-L-methionine</name>
        <dbReference type="ChEBI" id="CHEBI:59789"/>
    </ligand>
</feature>
<feature type="binding site" evidence="11">
    <location>
        <position position="45"/>
    </location>
    <ligand>
        <name>S-adenosyl-L-methionine</name>
        <dbReference type="ChEBI" id="CHEBI:59789"/>
    </ligand>
</feature>
<evidence type="ECO:0000256" key="2">
    <source>
        <dbReference type="ARBA" id="ARBA00022552"/>
    </source>
</evidence>
<evidence type="ECO:0000313" key="15">
    <source>
        <dbReference type="Proteomes" id="UP001107558"/>
    </source>
</evidence>
<proteinExistence type="inferred from homology"/>
<evidence type="ECO:0000256" key="4">
    <source>
        <dbReference type="ARBA" id="ARBA00022679"/>
    </source>
</evidence>
<evidence type="ECO:0000256" key="12">
    <source>
        <dbReference type="RuleBase" id="RU362106"/>
    </source>
</evidence>
<evidence type="ECO:0000313" key="14">
    <source>
        <dbReference type="EMBL" id="KAG5676854.1"/>
    </source>
</evidence>
<keyword evidence="3 11" id="KW-0489">Methyltransferase</keyword>
<evidence type="ECO:0000259" key="13">
    <source>
        <dbReference type="SMART" id="SM00650"/>
    </source>
</evidence>
<dbReference type="GO" id="GO:0006391">
    <property type="term" value="P:transcription initiation at mitochondrial promoter"/>
    <property type="evidence" value="ECO:0007669"/>
    <property type="project" value="TreeGrafter"/>
</dbReference>
<feature type="binding site" evidence="11">
    <location>
        <position position="149"/>
    </location>
    <ligand>
        <name>S-adenosyl-L-methionine</name>
        <dbReference type="ChEBI" id="CHEBI:59789"/>
    </ligand>
</feature>
<name>A0A9J6C5J7_POLVA</name>
<keyword evidence="15" id="KW-1185">Reference proteome</keyword>
<accession>A0A9J6C5J7</accession>
<evidence type="ECO:0000256" key="7">
    <source>
        <dbReference type="ARBA" id="ARBA00022946"/>
    </source>
</evidence>
<comment type="caution">
    <text evidence="14">The sequence shown here is derived from an EMBL/GenBank/DDBJ whole genome shotgun (WGS) entry which is preliminary data.</text>
</comment>
<comment type="similarity">
    <text evidence="11 12">Belongs to the class I-like SAM-binding methyltransferase superfamily. rRNA adenine N(6)-methyltransferase family.</text>
</comment>
<dbReference type="SUPFAM" id="SSF53335">
    <property type="entry name" value="S-adenosyl-L-methionine-dependent methyltransferases"/>
    <property type="match status" value="1"/>
</dbReference>
<evidence type="ECO:0000256" key="9">
    <source>
        <dbReference type="ARBA" id="ARBA00023128"/>
    </source>
</evidence>
<keyword evidence="10" id="KW-0804">Transcription</keyword>
<dbReference type="FunFam" id="3.40.50.150:FF:000109">
    <property type="entry name" value="rRNA adenine N(6)-methyltransferase"/>
    <property type="match status" value="1"/>
</dbReference>
<feature type="domain" description="Ribosomal RNA adenine methylase transferase N-terminal" evidence="13">
    <location>
        <begin position="50"/>
        <end position="242"/>
    </location>
</feature>
<dbReference type="InterPro" id="IPR001737">
    <property type="entry name" value="KsgA/Erm"/>
</dbReference>
<dbReference type="Proteomes" id="UP001107558">
    <property type="component" value="Chromosome 2"/>
</dbReference>
<evidence type="ECO:0000256" key="11">
    <source>
        <dbReference type="PROSITE-ProRule" id="PRU01026"/>
    </source>
</evidence>
<keyword evidence="7" id="KW-0809">Transit peptide</keyword>
<sequence length="349" mass="40583">MAASAFSNSIKRSDIIHRLPPLPTIRDLIRLYKLRALKQLSQNFLMDERLTDKIVKAAGNIENKYVIEVGPGPGSITRSILRRRPNHLVVVEKDRRFIPTLQLLKESTFNVIELDIIRDDILKYNCENAFPTCKPKDWLDSPSTHIIGNLPFAISTRLLINWLKDMSLKRGAWIYGRTSLTLTFQLEVAQRIVAEIGSDQRCRLSLMSQFWAKPELKFIIPGSAFVPKPEVDVGVVTLNPLKLPSTDLPFDLVEKVMRYIFSMRQKYVRRGIQNLFPPKIRDDLTKRIFYEADIDSQSRSFQLSNEECLRLAQVYYNIIQEHPVIDSYNYRGPKEEREVWDDWDLNSMQ</sequence>
<dbReference type="EC" id="2.1.1.-" evidence="12"/>
<dbReference type="PANTHER" id="PTHR11727">
    <property type="entry name" value="DIMETHYLADENOSINE TRANSFERASE"/>
    <property type="match status" value="1"/>
</dbReference>
<dbReference type="PANTHER" id="PTHR11727:SF17">
    <property type="entry name" value="DIMETHYLADENOSINE TRANSFERASE 1, MITOCHONDRIAL"/>
    <property type="match status" value="1"/>
</dbReference>
<organism evidence="14 15">
    <name type="scientific">Polypedilum vanderplanki</name>
    <name type="common">Sleeping chironomid midge</name>
    <dbReference type="NCBI Taxonomy" id="319348"/>
    <lineage>
        <taxon>Eukaryota</taxon>
        <taxon>Metazoa</taxon>
        <taxon>Ecdysozoa</taxon>
        <taxon>Arthropoda</taxon>
        <taxon>Hexapoda</taxon>
        <taxon>Insecta</taxon>
        <taxon>Pterygota</taxon>
        <taxon>Neoptera</taxon>
        <taxon>Endopterygota</taxon>
        <taxon>Diptera</taxon>
        <taxon>Nematocera</taxon>
        <taxon>Chironomoidea</taxon>
        <taxon>Chironomidae</taxon>
        <taxon>Chironominae</taxon>
        <taxon>Polypedilum</taxon>
        <taxon>Polypedilum</taxon>
    </lineage>
</organism>
<feature type="binding site" evidence="11">
    <location>
        <position position="70"/>
    </location>
    <ligand>
        <name>S-adenosyl-L-methionine</name>
        <dbReference type="ChEBI" id="CHEBI:59789"/>
    </ligand>
</feature>
<comment type="subcellular location">
    <subcellularLocation>
        <location evidence="1">Mitochondrion</location>
    </subcellularLocation>
</comment>
<dbReference type="OrthoDB" id="16079at2759"/>
<dbReference type="InterPro" id="IPR023165">
    <property type="entry name" value="rRNA_Ade_diMease-like_C"/>
</dbReference>
<dbReference type="Pfam" id="PF00398">
    <property type="entry name" value="RrnaAD"/>
    <property type="match status" value="1"/>
</dbReference>
<keyword evidence="8" id="KW-0805">Transcription regulation</keyword>
<feature type="binding site" evidence="11">
    <location>
        <position position="43"/>
    </location>
    <ligand>
        <name>S-adenosyl-L-methionine</name>
        <dbReference type="ChEBI" id="CHEBI:59789"/>
    </ligand>
</feature>
<dbReference type="GO" id="GO:0003723">
    <property type="term" value="F:RNA binding"/>
    <property type="evidence" value="ECO:0007669"/>
    <property type="project" value="UniProtKB-UniRule"/>
</dbReference>
<keyword evidence="5 11" id="KW-0949">S-adenosyl-L-methionine</keyword>
<dbReference type="NCBIfam" id="TIGR00755">
    <property type="entry name" value="ksgA"/>
    <property type="match status" value="1"/>
</dbReference>
<evidence type="ECO:0000256" key="10">
    <source>
        <dbReference type="ARBA" id="ARBA00023163"/>
    </source>
</evidence>
<dbReference type="InterPro" id="IPR029063">
    <property type="entry name" value="SAM-dependent_MTases_sf"/>
</dbReference>
<keyword evidence="6 11" id="KW-0694">RNA-binding</keyword>
<dbReference type="InterPro" id="IPR020598">
    <property type="entry name" value="rRNA_Ade_methylase_Trfase_N"/>
</dbReference>
<dbReference type="InterPro" id="IPR020596">
    <property type="entry name" value="rRNA_Ade_Mease_Trfase_CS"/>
</dbReference>
<dbReference type="FunFam" id="1.10.8.100:FF:000006">
    <property type="entry name" value="rRNA adenine N(6)-methyltransferase"/>
    <property type="match status" value="1"/>
</dbReference>
<dbReference type="GO" id="GO:0005759">
    <property type="term" value="C:mitochondrial matrix"/>
    <property type="evidence" value="ECO:0007669"/>
    <property type="project" value="TreeGrafter"/>
</dbReference>
<keyword evidence="2 12" id="KW-0698">rRNA processing</keyword>
<keyword evidence="9" id="KW-0496">Mitochondrion</keyword>